<gene>
    <name evidence="3" type="ORF">ACFO4O_11780</name>
</gene>
<keyword evidence="4" id="KW-1185">Reference proteome</keyword>
<accession>A0ABV9LWE0</accession>
<feature type="domain" description="Glycosyltransferase subfamily 4-like N-terminal" evidence="2">
    <location>
        <begin position="15"/>
        <end position="202"/>
    </location>
</feature>
<name>A0ABV9LWE0_9ALTE</name>
<dbReference type="SUPFAM" id="SSF53756">
    <property type="entry name" value="UDP-Glycosyltransferase/glycogen phosphorylase"/>
    <property type="match status" value="1"/>
</dbReference>
<evidence type="ECO:0000259" key="1">
    <source>
        <dbReference type="Pfam" id="PF00534"/>
    </source>
</evidence>
<dbReference type="NCBIfam" id="NF007640">
    <property type="entry name" value="PRK10307.1"/>
    <property type="match status" value="1"/>
</dbReference>
<protein>
    <submittedName>
        <fullName evidence="3">Glycosyltransferase WbuB</fullName>
    </submittedName>
</protein>
<reference evidence="4" key="1">
    <citation type="journal article" date="2019" name="Int. J. Syst. Evol. Microbiol.">
        <title>The Global Catalogue of Microorganisms (GCM) 10K type strain sequencing project: providing services to taxonomists for standard genome sequencing and annotation.</title>
        <authorList>
            <consortium name="The Broad Institute Genomics Platform"/>
            <consortium name="The Broad Institute Genome Sequencing Center for Infectious Disease"/>
            <person name="Wu L."/>
            <person name="Ma J."/>
        </authorList>
    </citation>
    <scope>NUCLEOTIDE SEQUENCE [LARGE SCALE GENOMIC DNA]</scope>
    <source>
        <strain evidence="4">KACC 12507</strain>
    </source>
</reference>
<evidence type="ECO:0000259" key="2">
    <source>
        <dbReference type="Pfam" id="PF13579"/>
    </source>
</evidence>
<comment type="caution">
    <text evidence="3">The sequence shown here is derived from an EMBL/GenBank/DDBJ whole genome shotgun (WGS) entry which is preliminary data.</text>
</comment>
<evidence type="ECO:0000313" key="3">
    <source>
        <dbReference type="EMBL" id="MFC4700842.1"/>
    </source>
</evidence>
<dbReference type="InterPro" id="IPR050194">
    <property type="entry name" value="Glycosyltransferase_grp1"/>
</dbReference>
<dbReference type="Proteomes" id="UP001595897">
    <property type="component" value="Unassembled WGS sequence"/>
</dbReference>
<proteinExistence type="predicted"/>
<feature type="domain" description="Glycosyl transferase family 1" evidence="1">
    <location>
        <begin position="217"/>
        <end position="379"/>
    </location>
</feature>
<dbReference type="Pfam" id="PF00534">
    <property type="entry name" value="Glycos_transf_1"/>
    <property type="match status" value="1"/>
</dbReference>
<organism evidence="3 4">
    <name type="scientific">Glaciecola siphonariae</name>
    <dbReference type="NCBI Taxonomy" id="521012"/>
    <lineage>
        <taxon>Bacteria</taxon>
        <taxon>Pseudomonadati</taxon>
        <taxon>Pseudomonadota</taxon>
        <taxon>Gammaproteobacteria</taxon>
        <taxon>Alteromonadales</taxon>
        <taxon>Alteromonadaceae</taxon>
        <taxon>Glaciecola</taxon>
    </lineage>
</organism>
<dbReference type="InterPro" id="IPR001296">
    <property type="entry name" value="Glyco_trans_1"/>
</dbReference>
<dbReference type="PANTHER" id="PTHR45947:SF3">
    <property type="entry name" value="SULFOQUINOVOSYL TRANSFERASE SQD2"/>
    <property type="match status" value="1"/>
</dbReference>
<sequence length="429" mass="47153">MKLALKSLNYSPELTGIGKYNGEMCSSLAQKGIDVTAIVAPPYYPDWKVNQAYSAVFYKTETIEQVTVQRCPLYVPAKVSTLKRLLHLSSFALSSGIRLFTHVFKSPDVIVLVQPTLFCAPLTLLFAKLTNTKTVLHIQDFEVDALFGLGMLGEGKTASLARRVEKWLTCKFDRVSTISYSMIENAKRKGVPAEKIIHFPNWSDTDFVSPDTNGDALKQEWGLAPTNKVVLYAGNIGNKQGLDIVLDAAQAFKASPEVKFVMVGAGSYVAELKQLAEQMQLSNVLFMPLQAWERVPEMLALADIHLVIQKRGAADAVLPSKLTNILSAGGHAIVTADQHTELGKIQQKHSGIYTCIEPENATALTQALNQLLASDLSKHNDVARQFALQYLNKNKILDKFISELEVLANVSAASSVSIDEDEDLTCHKK</sequence>
<dbReference type="PANTHER" id="PTHR45947">
    <property type="entry name" value="SULFOQUINOVOSYL TRANSFERASE SQD2"/>
    <property type="match status" value="1"/>
</dbReference>
<dbReference type="Gene3D" id="3.40.50.2000">
    <property type="entry name" value="Glycogen Phosphorylase B"/>
    <property type="match status" value="2"/>
</dbReference>
<dbReference type="Pfam" id="PF13579">
    <property type="entry name" value="Glyco_trans_4_4"/>
    <property type="match status" value="1"/>
</dbReference>
<dbReference type="EMBL" id="JBHSGU010000005">
    <property type="protein sequence ID" value="MFC4700842.1"/>
    <property type="molecule type" value="Genomic_DNA"/>
</dbReference>
<dbReference type="InterPro" id="IPR028098">
    <property type="entry name" value="Glyco_trans_4-like_N"/>
</dbReference>
<dbReference type="CDD" id="cd03794">
    <property type="entry name" value="GT4_WbuB-like"/>
    <property type="match status" value="1"/>
</dbReference>
<dbReference type="RefSeq" id="WP_382408750.1">
    <property type="nucleotide sequence ID" value="NZ_JBHSGU010000005.1"/>
</dbReference>
<evidence type="ECO:0000313" key="4">
    <source>
        <dbReference type="Proteomes" id="UP001595897"/>
    </source>
</evidence>